<keyword evidence="15" id="KW-1185">Reference proteome</keyword>
<dbReference type="Pfam" id="PF02666">
    <property type="entry name" value="PS_Dcarbxylase"/>
    <property type="match status" value="1"/>
</dbReference>
<dbReference type="Proteomes" id="UP000030765">
    <property type="component" value="Unassembled WGS sequence"/>
</dbReference>
<gene>
    <name evidence="13" type="ORF">ZHAS_00011523</name>
</gene>
<evidence type="ECO:0000256" key="8">
    <source>
        <dbReference type="ARBA" id="ARBA00023239"/>
    </source>
</evidence>
<evidence type="ECO:0000256" key="9">
    <source>
        <dbReference type="ARBA" id="ARBA00023264"/>
    </source>
</evidence>
<evidence type="ECO:0000256" key="5">
    <source>
        <dbReference type="ARBA" id="ARBA00022793"/>
    </source>
</evidence>
<evidence type="ECO:0000256" key="6">
    <source>
        <dbReference type="ARBA" id="ARBA00023098"/>
    </source>
</evidence>
<keyword evidence="8" id="KW-0456">Lyase</keyword>
<comment type="pathway">
    <text evidence="11">Phospholipid metabolism; phosphatidylethanolamine biosynthesis.</text>
</comment>
<evidence type="ECO:0000256" key="10">
    <source>
        <dbReference type="ARBA" id="ARBA00023317"/>
    </source>
</evidence>
<dbReference type="EC" id="4.1.1.65" evidence="3"/>
<keyword evidence="10" id="KW-0670">Pyruvate</keyword>
<keyword evidence="9" id="KW-1208">Phospholipid metabolism</keyword>
<dbReference type="VEuPathDB" id="VectorBase:ASIC011523"/>
<evidence type="ECO:0000256" key="11">
    <source>
        <dbReference type="ARBA" id="ARBA00024326"/>
    </source>
</evidence>
<evidence type="ECO:0000256" key="2">
    <source>
        <dbReference type="ARBA" id="ARBA00005189"/>
    </source>
</evidence>
<dbReference type="OrthoDB" id="4330at2759"/>
<evidence type="ECO:0000256" key="12">
    <source>
        <dbReference type="ARBA" id="ARBA00045136"/>
    </source>
</evidence>
<keyword evidence="4" id="KW-0444">Lipid biosynthesis</keyword>
<dbReference type="GO" id="GO:0005739">
    <property type="term" value="C:mitochondrion"/>
    <property type="evidence" value="ECO:0007669"/>
    <property type="project" value="TreeGrafter"/>
</dbReference>
<proteinExistence type="predicted"/>
<keyword evidence="7" id="KW-0594">Phospholipid biosynthesis</keyword>
<keyword evidence="5" id="KW-0210">Decarboxylase</keyword>
<dbReference type="OMA" id="KDYHHYH"/>
<dbReference type="VEuPathDB" id="VectorBase:ASIS001829"/>
<sequence length="346" mass="39307">MVVAAKWHLHNRELDKKGLPRTAAKWQAKMYCSLPLRLMSRAFGWMADRKVPKPARPMVYGLYSNTFGVKMEEAAAADFKEYKSLGEFFTRPLKEDARPIDPKTCFVSPCDGRILHFGAANSNLIEQVKGVSYSLEAFLGPPSWCKKDATDMVEKVKKKPSPDSVLYQCVIYLAPGDYHRFHSPALWKPELRRHFSGELLSVSPKIAGWIPGLFCLNERAVYIGKWKHGFFSYTAVGATNVGSVEIFMDEKLKTNKCRKKKTFDELELPNDKYLEKGELVGQFRMGSTIVLIFEAPKEFKFNLFPGQRVKVGEKLGTFEGIEEQEETPEEVKRVIESLCDSEVTAL</sequence>
<dbReference type="EMBL" id="KE525262">
    <property type="protein sequence ID" value="KFB43588.1"/>
    <property type="molecule type" value="Genomic_DNA"/>
</dbReference>
<dbReference type="GO" id="GO:0006646">
    <property type="term" value="P:phosphatidylethanolamine biosynthetic process"/>
    <property type="evidence" value="ECO:0007669"/>
    <property type="project" value="UniProtKB-UniPathway"/>
</dbReference>
<dbReference type="GO" id="GO:0004609">
    <property type="term" value="F:phosphatidylserine decarboxylase activity"/>
    <property type="evidence" value="ECO:0007669"/>
    <property type="project" value="UniProtKB-EC"/>
</dbReference>
<accession>A0A084W044</accession>
<dbReference type="EMBL" id="ATLV01019085">
    <property type="status" value="NOT_ANNOTATED_CDS"/>
    <property type="molecule type" value="Genomic_DNA"/>
</dbReference>
<evidence type="ECO:0000256" key="3">
    <source>
        <dbReference type="ARBA" id="ARBA00012243"/>
    </source>
</evidence>
<reference evidence="13 15" key="1">
    <citation type="journal article" date="2014" name="BMC Genomics">
        <title>Genome sequence of Anopheles sinensis provides insight into genetics basis of mosquito competence for malaria parasites.</title>
        <authorList>
            <person name="Zhou D."/>
            <person name="Zhang D."/>
            <person name="Ding G."/>
            <person name="Shi L."/>
            <person name="Hou Q."/>
            <person name="Ye Y."/>
            <person name="Xu Y."/>
            <person name="Zhou H."/>
            <person name="Xiong C."/>
            <person name="Li S."/>
            <person name="Yu J."/>
            <person name="Hong S."/>
            <person name="Yu X."/>
            <person name="Zou P."/>
            <person name="Chen C."/>
            <person name="Chang X."/>
            <person name="Wang W."/>
            <person name="Lv Y."/>
            <person name="Sun Y."/>
            <person name="Ma L."/>
            <person name="Shen B."/>
            <person name="Zhu C."/>
        </authorList>
    </citation>
    <scope>NUCLEOTIDE SEQUENCE [LARGE SCALE GENOMIC DNA]</scope>
</reference>
<comment type="function">
    <text evidence="12">Catalyzes the formation of phosphatidylethanolamine (PtdEtn) from phosphatidylserine (PtdSer). Plays a central role in phospholipid metabolism and in the interorganelle trafficking of phosphatidylserine. May be involved in lipid droplet biogenesis at the endoplasmic reticulum membrane.</text>
</comment>
<evidence type="ECO:0000256" key="1">
    <source>
        <dbReference type="ARBA" id="ARBA00001928"/>
    </source>
</evidence>
<dbReference type="UniPathway" id="UPA00558"/>
<organism evidence="14 15">
    <name type="scientific">Anopheles sinensis</name>
    <name type="common">Mosquito</name>
    <dbReference type="NCBI Taxonomy" id="74873"/>
    <lineage>
        <taxon>Eukaryota</taxon>
        <taxon>Metazoa</taxon>
        <taxon>Ecdysozoa</taxon>
        <taxon>Arthropoda</taxon>
        <taxon>Hexapoda</taxon>
        <taxon>Insecta</taxon>
        <taxon>Pterygota</taxon>
        <taxon>Neoptera</taxon>
        <taxon>Endopterygota</taxon>
        <taxon>Diptera</taxon>
        <taxon>Nematocera</taxon>
        <taxon>Culicoidea</taxon>
        <taxon>Culicidae</taxon>
        <taxon>Anophelinae</taxon>
        <taxon>Anopheles</taxon>
    </lineage>
</organism>
<dbReference type="InterPro" id="IPR033177">
    <property type="entry name" value="PSD-B"/>
</dbReference>
<dbReference type="STRING" id="74873.A0A084W044"/>
<evidence type="ECO:0000256" key="4">
    <source>
        <dbReference type="ARBA" id="ARBA00022516"/>
    </source>
</evidence>
<evidence type="ECO:0000313" key="14">
    <source>
        <dbReference type="EnsemblMetazoa" id="ASIC011523-PA"/>
    </source>
</evidence>
<dbReference type="PANTHER" id="PTHR10067">
    <property type="entry name" value="PHOSPHATIDYLSERINE DECARBOXYLASE"/>
    <property type="match status" value="1"/>
</dbReference>
<comment type="pathway">
    <text evidence="2">Lipid metabolism.</text>
</comment>
<dbReference type="InterPro" id="IPR003817">
    <property type="entry name" value="PS_Dcarbxylase"/>
</dbReference>
<evidence type="ECO:0000256" key="7">
    <source>
        <dbReference type="ARBA" id="ARBA00023209"/>
    </source>
</evidence>
<dbReference type="NCBIfam" id="TIGR00163">
    <property type="entry name" value="PS_decarb"/>
    <property type="match status" value="1"/>
</dbReference>
<keyword evidence="6" id="KW-0443">Lipid metabolism</keyword>
<protein>
    <recommendedName>
        <fullName evidence="3">phosphatidylserine decarboxylase</fullName>
        <ecNumber evidence="3">4.1.1.65</ecNumber>
    </recommendedName>
</protein>
<dbReference type="AlphaFoldDB" id="A0A084W044"/>
<evidence type="ECO:0000313" key="13">
    <source>
        <dbReference type="EMBL" id="KFB43588.1"/>
    </source>
</evidence>
<name>A0A084W044_ANOSI</name>
<dbReference type="PANTHER" id="PTHR10067:SF6">
    <property type="entry name" value="PHOSPHATIDYLSERINE DECARBOXYLASE PROENZYME, MITOCHONDRIAL"/>
    <property type="match status" value="1"/>
</dbReference>
<dbReference type="EnsemblMetazoa" id="ASIC011523-RA">
    <property type="protein sequence ID" value="ASIC011523-PA"/>
    <property type="gene ID" value="ASIC011523"/>
</dbReference>
<evidence type="ECO:0000313" key="15">
    <source>
        <dbReference type="Proteomes" id="UP000030765"/>
    </source>
</evidence>
<reference evidence="14" key="2">
    <citation type="submission" date="2020-05" db="UniProtKB">
        <authorList>
            <consortium name="EnsemblMetazoa"/>
        </authorList>
    </citation>
    <scope>IDENTIFICATION</scope>
</reference>
<comment type="cofactor">
    <cofactor evidence="1">
        <name>pyruvate</name>
        <dbReference type="ChEBI" id="CHEBI:15361"/>
    </cofactor>
</comment>